<accession>A0A645IN44</accession>
<organism evidence="1">
    <name type="scientific">bioreactor metagenome</name>
    <dbReference type="NCBI Taxonomy" id="1076179"/>
    <lineage>
        <taxon>unclassified sequences</taxon>
        <taxon>metagenomes</taxon>
        <taxon>ecological metagenomes</taxon>
    </lineage>
</organism>
<gene>
    <name evidence="1" type="ORF">SDC9_200158</name>
</gene>
<dbReference type="EMBL" id="VSSQ01118668">
    <property type="protein sequence ID" value="MPN52496.1"/>
    <property type="molecule type" value="Genomic_DNA"/>
</dbReference>
<name>A0A645IN44_9ZZZZ</name>
<protein>
    <submittedName>
        <fullName evidence="1">Uncharacterized protein</fullName>
    </submittedName>
</protein>
<proteinExistence type="predicted"/>
<comment type="caution">
    <text evidence="1">The sequence shown here is derived from an EMBL/GenBank/DDBJ whole genome shotgun (WGS) entry which is preliminary data.</text>
</comment>
<sequence length="67" mass="7526">MSEDTLQTLLTEKKFHMLISLPVLGEPGKPVQQGFLQKSLTAAILMDIIPVTTVITVEQSMKVRLWM</sequence>
<reference evidence="1" key="1">
    <citation type="submission" date="2019-08" db="EMBL/GenBank/DDBJ databases">
        <authorList>
            <person name="Kucharzyk K."/>
            <person name="Murdoch R.W."/>
            <person name="Higgins S."/>
            <person name="Loffler F."/>
        </authorList>
    </citation>
    <scope>NUCLEOTIDE SEQUENCE</scope>
</reference>
<evidence type="ECO:0000313" key="1">
    <source>
        <dbReference type="EMBL" id="MPN52496.1"/>
    </source>
</evidence>
<dbReference type="AlphaFoldDB" id="A0A645IN44"/>